<evidence type="ECO:0000313" key="3">
    <source>
        <dbReference type="Proteomes" id="UP001549047"/>
    </source>
</evidence>
<evidence type="ECO:0000313" key="2">
    <source>
        <dbReference type="EMBL" id="MET3615755.1"/>
    </source>
</evidence>
<protein>
    <submittedName>
        <fullName evidence="2">Major curlin subunit</fullName>
    </submittedName>
</protein>
<dbReference type="RefSeq" id="WP_354558223.1">
    <property type="nucleotide sequence ID" value="NZ_JBEPMB010000009.1"/>
</dbReference>
<evidence type="ECO:0000256" key="1">
    <source>
        <dbReference type="SAM" id="SignalP"/>
    </source>
</evidence>
<organism evidence="2 3">
    <name type="scientific">Rhizobium aquaticum</name>
    <dbReference type="NCBI Taxonomy" id="1549636"/>
    <lineage>
        <taxon>Bacteria</taxon>
        <taxon>Pseudomonadati</taxon>
        <taxon>Pseudomonadota</taxon>
        <taxon>Alphaproteobacteria</taxon>
        <taxon>Hyphomicrobiales</taxon>
        <taxon>Rhizobiaceae</taxon>
        <taxon>Rhizobium/Agrobacterium group</taxon>
        <taxon>Rhizobium</taxon>
    </lineage>
</organism>
<keyword evidence="3" id="KW-1185">Reference proteome</keyword>
<gene>
    <name evidence="2" type="ORF">ABID16_004102</name>
</gene>
<keyword evidence="1" id="KW-0732">Signal</keyword>
<feature type="chain" id="PRO_5045295659" evidence="1">
    <location>
        <begin position="24"/>
        <end position="137"/>
    </location>
</feature>
<dbReference type="EMBL" id="JBEPMB010000009">
    <property type="protein sequence ID" value="MET3615755.1"/>
    <property type="molecule type" value="Genomic_DNA"/>
</dbReference>
<comment type="caution">
    <text evidence="2">The sequence shown here is derived from an EMBL/GenBank/DDBJ whole genome shotgun (WGS) entry which is preliminary data.</text>
</comment>
<feature type="signal peptide" evidence="1">
    <location>
        <begin position="1"/>
        <end position="23"/>
    </location>
</feature>
<reference evidence="2 3" key="1">
    <citation type="submission" date="2024-06" db="EMBL/GenBank/DDBJ databases">
        <title>Genomic Encyclopedia of Type Strains, Phase IV (KMG-IV): sequencing the most valuable type-strain genomes for metagenomic binning, comparative biology and taxonomic classification.</title>
        <authorList>
            <person name="Goeker M."/>
        </authorList>
    </citation>
    <scope>NUCLEOTIDE SEQUENCE [LARGE SCALE GENOMIC DNA]</scope>
    <source>
        <strain evidence="2 3">DSM 29780</strain>
    </source>
</reference>
<name>A0ABV2J761_9HYPH</name>
<sequence length="137" mass="14543">MTRTIAKLLTVLALSATVGQAVLAVPAEAGGRISFDVAPRNQREAALFSTGIRVYSLFRGVKDGEIRQQGNGNAAGLAQAGRGNLGFIQQQGNGHRATLQQNGDNNAYGIFQYGRNTDDEVVQNGNNRSGATFSFGW</sequence>
<dbReference type="Proteomes" id="UP001549047">
    <property type="component" value="Unassembled WGS sequence"/>
</dbReference>
<accession>A0ABV2J761</accession>
<proteinExistence type="predicted"/>